<dbReference type="EMBL" id="FNCK01000011">
    <property type="protein sequence ID" value="SDG49730.1"/>
    <property type="molecule type" value="Genomic_DNA"/>
</dbReference>
<keyword evidence="2" id="KW-1185">Reference proteome</keyword>
<accession>A0A1G7USL4</accession>
<name>A0A1G7USL4_9LACT</name>
<dbReference type="AlphaFoldDB" id="A0A1G7USL4"/>
<reference evidence="1 2" key="1">
    <citation type="submission" date="2016-10" db="EMBL/GenBank/DDBJ databases">
        <authorList>
            <person name="de Groot N.N."/>
        </authorList>
    </citation>
    <scope>NUCLEOTIDE SEQUENCE [LARGE SCALE GENOMIC DNA]</scope>
    <source>
        <strain evidence="1 2">ATCC BAA-466</strain>
    </source>
</reference>
<dbReference type="RefSeq" id="WP_090290390.1">
    <property type="nucleotide sequence ID" value="NZ_FNCK01000011.1"/>
</dbReference>
<sequence length="116" mass="13611">MNKNRLENHKWQTKLNEALIYQVVFEDEVAFFQLNEENFLEKAQQNLKPTSLEVSDLLTEHKEQLNFTARYHIEGNHINLIQSIHTAKQYEISFEGPKVTLISADGSEIVLERVKR</sequence>
<dbReference type="Proteomes" id="UP000199708">
    <property type="component" value="Unassembled WGS sequence"/>
</dbReference>
<organism evidence="1 2">
    <name type="scientific">Facklamia miroungae</name>
    <dbReference type="NCBI Taxonomy" id="120956"/>
    <lineage>
        <taxon>Bacteria</taxon>
        <taxon>Bacillati</taxon>
        <taxon>Bacillota</taxon>
        <taxon>Bacilli</taxon>
        <taxon>Lactobacillales</taxon>
        <taxon>Aerococcaceae</taxon>
        <taxon>Facklamia</taxon>
    </lineage>
</organism>
<evidence type="ECO:0000313" key="1">
    <source>
        <dbReference type="EMBL" id="SDG49730.1"/>
    </source>
</evidence>
<evidence type="ECO:0000313" key="2">
    <source>
        <dbReference type="Proteomes" id="UP000199708"/>
    </source>
</evidence>
<dbReference type="STRING" id="120956.SAMN05421791_11136"/>
<proteinExistence type="predicted"/>
<gene>
    <name evidence="1" type="ORF">SAMN05421791_11136</name>
</gene>
<protein>
    <submittedName>
        <fullName evidence="1">Uncharacterized protein</fullName>
    </submittedName>
</protein>